<dbReference type="Gene3D" id="1.10.630.10">
    <property type="entry name" value="Cytochrome P450"/>
    <property type="match status" value="1"/>
</dbReference>
<comment type="caution">
    <text evidence="3">The sequence shown here is derived from an EMBL/GenBank/DDBJ whole genome shotgun (WGS) entry which is preliminary data.</text>
</comment>
<protein>
    <submittedName>
        <fullName evidence="3">Cytochrome P450</fullName>
    </submittedName>
</protein>
<comment type="cofactor">
    <cofactor evidence="1">
        <name>heme</name>
        <dbReference type="ChEBI" id="CHEBI:30413"/>
    </cofactor>
</comment>
<evidence type="ECO:0000313" key="4">
    <source>
        <dbReference type="Proteomes" id="UP001203338"/>
    </source>
</evidence>
<gene>
    <name evidence="3" type="ORF">M3P05_15405</name>
</gene>
<name>A0ABT0PIU0_9GAMM</name>
<reference evidence="3 4" key="1">
    <citation type="submission" date="2022-05" db="EMBL/GenBank/DDBJ databases">
        <authorList>
            <person name="Park J.-S."/>
        </authorList>
    </citation>
    <scope>NUCLEOTIDE SEQUENCE [LARGE SCALE GENOMIC DNA]</scope>
    <source>
        <strain evidence="3 4">2012CJ34-2</strain>
    </source>
</reference>
<dbReference type="Pfam" id="PF00067">
    <property type="entry name" value="p450"/>
    <property type="match status" value="1"/>
</dbReference>
<keyword evidence="4" id="KW-1185">Reference proteome</keyword>
<dbReference type="EMBL" id="JAMFLX010000023">
    <property type="protein sequence ID" value="MCL6271310.1"/>
    <property type="molecule type" value="Genomic_DNA"/>
</dbReference>
<evidence type="ECO:0000313" key="3">
    <source>
        <dbReference type="EMBL" id="MCL6271310.1"/>
    </source>
</evidence>
<evidence type="ECO:0000256" key="1">
    <source>
        <dbReference type="ARBA" id="ARBA00001971"/>
    </source>
</evidence>
<evidence type="ECO:0000256" key="2">
    <source>
        <dbReference type="ARBA" id="ARBA00010617"/>
    </source>
</evidence>
<dbReference type="PANTHER" id="PTHR46696">
    <property type="entry name" value="P450, PUTATIVE (EUROFUNG)-RELATED"/>
    <property type="match status" value="1"/>
</dbReference>
<dbReference type="PANTHER" id="PTHR46696:SF1">
    <property type="entry name" value="CYTOCHROME P450 YJIB-RELATED"/>
    <property type="match status" value="1"/>
</dbReference>
<dbReference type="InterPro" id="IPR001128">
    <property type="entry name" value="Cyt_P450"/>
</dbReference>
<comment type="similarity">
    <text evidence="2">Belongs to the cytochrome P450 family.</text>
</comment>
<accession>A0ABT0PIU0</accession>
<organism evidence="3 4">
    <name type="scientific">Parendozoicomonas callyspongiae</name>
    <dbReference type="NCBI Taxonomy" id="2942213"/>
    <lineage>
        <taxon>Bacteria</taxon>
        <taxon>Pseudomonadati</taxon>
        <taxon>Pseudomonadota</taxon>
        <taxon>Gammaproteobacteria</taxon>
        <taxon>Oceanospirillales</taxon>
        <taxon>Endozoicomonadaceae</taxon>
        <taxon>Parendozoicomonas</taxon>
    </lineage>
</organism>
<proteinExistence type="inferred from homology"/>
<dbReference type="CDD" id="cd20625">
    <property type="entry name" value="CYP164-like"/>
    <property type="match status" value="1"/>
</dbReference>
<sequence length="405" mass="45304">MVISPESLLTPDQLKNPVQLYEKLRDMGPLFYDPVQKNWVATGADIVNQILRHPNISSNRDGLGNIRYGEENARQVSEITSGITKSMIGMDPPEHTRLRSMVSHVMARDRLPVWEPDIANQFLKLLDPCLSNGGMDFVSELSEPYPTEVICELFNIPDKRRDGYRRRTQLSVRFFGQSLEKLSVAETAESTAALMGNRKLLTQLLEERCETPEHDLLSELAENIRNGDSSLKEMAAMANLIVAAGHVTTVDLLANGVYQLLKHPDQWQLLVENPELAPSASEEILRYDSSVPFTMRKAGEDLEFEGVQITKGSFIAVGLGPANHDPEVNPNPEEFDITRKHIRHVSFASGPHVCVGANLARLEMQIALKALAERAPDLRFAEEPEPYKKAETLMFKGFHALPLIC</sequence>
<dbReference type="SUPFAM" id="SSF48264">
    <property type="entry name" value="Cytochrome P450"/>
    <property type="match status" value="1"/>
</dbReference>
<dbReference type="Proteomes" id="UP001203338">
    <property type="component" value="Unassembled WGS sequence"/>
</dbReference>
<dbReference type="PRINTS" id="PR00359">
    <property type="entry name" value="BP450"/>
</dbReference>
<dbReference type="InterPro" id="IPR002397">
    <property type="entry name" value="Cyt_P450_B"/>
</dbReference>
<dbReference type="InterPro" id="IPR036396">
    <property type="entry name" value="Cyt_P450_sf"/>
</dbReference>
<dbReference type="RefSeq" id="WP_249700839.1">
    <property type="nucleotide sequence ID" value="NZ_JAMFLX010000023.1"/>
</dbReference>